<evidence type="ECO:0000313" key="1">
    <source>
        <dbReference type="EMBL" id="AZV02217.1"/>
    </source>
</evidence>
<reference evidence="1 2" key="1">
    <citation type="submission" date="2018-12" db="EMBL/GenBank/DDBJ databases">
        <authorList>
            <person name="Shneider M.M."/>
            <person name="Kabilov M.R."/>
            <person name="Miroshnikov K.A."/>
        </authorList>
    </citation>
    <scope>NUCLEOTIDE SEQUENCE [LARGE SCALE GENOMIC DNA]</scope>
</reference>
<evidence type="ECO:0000313" key="2">
    <source>
        <dbReference type="Proteomes" id="UP000434907"/>
    </source>
</evidence>
<keyword evidence="2" id="KW-1185">Reference proteome</keyword>
<dbReference type="Proteomes" id="UP000434907">
    <property type="component" value="Segment"/>
</dbReference>
<accession>A0A678ZZF1</accession>
<sequence>MTKSQFVALVNKSLVARNLSIHDVTISSYTISTEELASMRAQNAAMGNTGCYTEASIIKFAVTLDEGCYRPMLSNHLSDKAMQAALVKFTRWLDEMKAAQPLSDVKELDSTVLEMAKEVRLNAELAIKKAETRLEHGTEGYVIVTEDCTMAYNHKVNAVNASLWEVNPVSISEAPALTIKDAIRLVPTYKVIRNNQDLFVYTLKYALETYIYVQKNILKALTEQGY</sequence>
<organism evidence="1 2">
    <name type="scientific">Pectobacterium phage Arno18</name>
    <dbReference type="NCBI Taxonomy" id="2500578"/>
    <lineage>
        <taxon>Viruses</taxon>
        <taxon>Duplodnaviria</taxon>
        <taxon>Heunggongvirae</taxon>
        <taxon>Uroviricota</taxon>
        <taxon>Caudoviricetes</taxon>
        <taxon>Andersonviridae</taxon>
        <taxon>Andersonviridae incertae sedis</taxon>
        <taxon>Arnovirus</taxon>
        <taxon>Arnovirus arno18</taxon>
    </lineage>
</organism>
<proteinExistence type="predicted"/>
<name>A0A678ZZF1_9CAUD</name>
<gene>
    <name evidence="1" type="ORF">Arno18_31</name>
</gene>
<protein>
    <submittedName>
        <fullName evidence="1">Uncharacterized protein</fullName>
    </submittedName>
</protein>
<dbReference type="EMBL" id="MK290738">
    <property type="protein sequence ID" value="AZV02217.1"/>
    <property type="molecule type" value="Genomic_DNA"/>
</dbReference>